<gene>
    <name evidence="1" type="ORF">FB45DRAFT_862590</name>
</gene>
<comment type="caution">
    <text evidence="1">The sequence shown here is derived from an EMBL/GenBank/DDBJ whole genome shotgun (WGS) entry which is preliminary data.</text>
</comment>
<accession>A0AAD7C9H0</accession>
<evidence type="ECO:0000313" key="2">
    <source>
        <dbReference type="Proteomes" id="UP001221142"/>
    </source>
</evidence>
<dbReference type="Proteomes" id="UP001221142">
    <property type="component" value="Unassembled WGS sequence"/>
</dbReference>
<dbReference type="AlphaFoldDB" id="A0AAD7C9H0"/>
<evidence type="ECO:0000313" key="1">
    <source>
        <dbReference type="EMBL" id="KAJ7641397.1"/>
    </source>
</evidence>
<protein>
    <submittedName>
        <fullName evidence="1">Uncharacterized protein</fullName>
    </submittedName>
</protein>
<keyword evidence="2" id="KW-1185">Reference proteome</keyword>
<dbReference type="EMBL" id="JARKIF010000004">
    <property type="protein sequence ID" value="KAJ7641397.1"/>
    <property type="molecule type" value="Genomic_DNA"/>
</dbReference>
<proteinExistence type="predicted"/>
<reference evidence="1" key="1">
    <citation type="submission" date="2023-03" db="EMBL/GenBank/DDBJ databases">
        <title>Massive genome expansion in bonnet fungi (Mycena s.s.) driven by repeated elements and novel gene families across ecological guilds.</title>
        <authorList>
            <consortium name="Lawrence Berkeley National Laboratory"/>
            <person name="Harder C.B."/>
            <person name="Miyauchi S."/>
            <person name="Viragh M."/>
            <person name="Kuo A."/>
            <person name="Thoen E."/>
            <person name="Andreopoulos B."/>
            <person name="Lu D."/>
            <person name="Skrede I."/>
            <person name="Drula E."/>
            <person name="Henrissat B."/>
            <person name="Morin E."/>
            <person name="Kohler A."/>
            <person name="Barry K."/>
            <person name="LaButti K."/>
            <person name="Morin E."/>
            <person name="Salamov A."/>
            <person name="Lipzen A."/>
            <person name="Mereny Z."/>
            <person name="Hegedus B."/>
            <person name="Baldrian P."/>
            <person name="Stursova M."/>
            <person name="Weitz H."/>
            <person name="Taylor A."/>
            <person name="Grigoriev I.V."/>
            <person name="Nagy L.G."/>
            <person name="Martin F."/>
            <person name="Kauserud H."/>
        </authorList>
    </citation>
    <scope>NUCLEOTIDE SEQUENCE</scope>
    <source>
        <strain evidence="1">9284</strain>
    </source>
</reference>
<organism evidence="1 2">
    <name type="scientific">Roridomyces roridus</name>
    <dbReference type="NCBI Taxonomy" id="1738132"/>
    <lineage>
        <taxon>Eukaryota</taxon>
        <taxon>Fungi</taxon>
        <taxon>Dikarya</taxon>
        <taxon>Basidiomycota</taxon>
        <taxon>Agaricomycotina</taxon>
        <taxon>Agaricomycetes</taxon>
        <taxon>Agaricomycetidae</taxon>
        <taxon>Agaricales</taxon>
        <taxon>Marasmiineae</taxon>
        <taxon>Mycenaceae</taxon>
        <taxon>Roridomyces</taxon>
    </lineage>
</organism>
<sequence>MSVPSRNMLLPRHQCAQQCHMNCAGFTVWEAAGVRTTPNHPTEASVGVVVPCPAVPVFFLLMSLGRLNLCAFVAWGGLLADRCFWIEPLAGIPEDASTGILAALISRYLPSLRQLTIHTVVTSEVELEENRVPGHAFTVRRSQALRMEYERWWNSMEAIDFRALWEAGDLEGIQKRFDPCHWETMVMRYDLDVDDPSWDEINWRTGQLWDNIFDGLGHPGYQPYACDCGVICTILSIILQVKKRSPHMLQRSRNGNTQSEVSDIIITDAGLPWRPSDDRMAEARWQTSVTTTGSDNVVDAIE</sequence>
<name>A0AAD7C9H0_9AGAR</name>